<dbReference type="Pfam" id="PF00106">
    <property type="entry name" value="adh_short"/>
    <property type="match status" value="1"/>
</dbReference>
<comment type="caution">
    <text evidence="3">The sequence shown here is derived from an EMBL/GenBank/DDBJ whole genome shotgun (WGS) entry which is preliminary data.</text>
</comment>
<feature type="transmembrane region" description="Helical" evidence="2">
    <location>
        <begin position="225"/>
        <end position="244"/>
    </location>
</feature>
<dbReference type="GO" id="GO:0030148">
    <property type="term" value="P:sphingolipid biosynthetic process"/>
    <property type="evidence" value="ECO:0007669"/>
    <property type="project" value="TreeGrafter"/>
</dbReference>
<dbReference type="Gene3D" id="3.40.50.720">
    <property type="entry name" value="NAD(P)-binding Rossmann-like Domain"/>
    <property type="match status" value="1"/>
</dbReference>
<comment type="similarity">
    <text evidence="1">Belongs to the short-chain dehydrogenases/reductases (SDR) family.</text>
</comment>
<dbReference type="InterPro" id="IPR002347">
    <property type="entry name" value="SDR_fam"/>
</dbReference>
<reference evidence="3" key="1">
    <citation type="submission" date="2022-07" db="EMBL/GenBank/DDBJ databases">
        <title>Genome analysis of Parmales, a sister group of diatoms, reveals the evolutionary specialization of diatoms from phago-mixotrophs to photoautotrophs.</title>
        <authorList>
            <person name="Ban H."/>
            <person name="Sato S."/>
            <person name="Yoshikawa S."/>
            <person name="Kazumasa Y."/>
            <person name="Nakamura Y."/>
            <person name="Ichinomiya M."/>
            <person name="Saitoh K."/>
            <person name="Sato N."/>
            <person name="Blanc-Mathieu R."/>
            <person name="Endo H."/>
            <person name="Kuwata A."/>
            <person name="Ogata H."/>
        </authorList>
    </citation>
    <scope>NUCLEOTIDE SEQUENCE</scope>
</reference>
<dbReference type="AlphaFoldDB" id="A0A9W6ZR11"/>
<dbReference type="PRINTS" id="PR00081">
    <property type="entry name" value="GDHRDH"/>
</dbReference>
<dbReference type="PRINTS" id="PR00080">
    <property type="entry name" value="SDRFAMILY"/>
</dbReference>
<dbReference type="OrthoDB" id="37659at2759"/>
<dbReference type="InterPro" id="IPR036291">
    <property type="entry name" value="NAD(P)-bd_dom_sf"/>
</dbReference>
<evidence type="ECO:0000313" key="4">
    <source>
        <dbReference type="Proteomes" id="UP001165082"/>
    </source>
</evidence>
<keyword evidence="4" id="KW-1185">Reference proteome</keyword>
<keyword evidence="2" id="KW-1133">Transmembrane helix</keyword>
<dbReference type="GO" id="GO:0006666">
    <property type="term" value="P:3-keto-sphinganine metabolic process"/>
    <property type="evidence" value="ECO:0007669"/>
    <property type="project" value="TreeGrafter"/>
</dbReference>
<organism evidence="3 4">
    <name type="scientific">Triparma retinervis</name>
    <dbReference type="NCBI Taxonomy" id="2557542"/>
    <lineage>
        <taxon>Eukaryota</taxon>
        <taxon>Sar</taxon>
        <taxon>Stramenopiles</taxon>
        <taxon>Ochrophyta</taxon>
        <taxon>Bolidophyceae</taxon>
        <taxon>Parmales</taxon>
        <taxon>Triparmaceae</taxon>
        <taxon>Triparma</taxon>
    </lineage>
</organism>
<dbReference type="InterPro" id="IPR020904">
    <property type="entry name" value="Sc_DH/Rdtase_CS"/>
</dbReference>
<dbReference type="EMBL" id="BRXZ01000974">
    <property type="protein sequence ID" value="GMH58902.1"/>
    <property type="molecule type" value="Genomic_DNA"/>
</dbReference>
<dbReference type="GO" id="GO:0005789">
    <property type="term" value="C:endoplasmic reticulum membrane"/>
    <property type="evidence" value="ECO:0007669"/>
    <property type="project" value="TreeGrafter"/>
</dbReference>
<accession>A0A9W6ZR11</accession>
<dbReference type="PANTHER" id="PTHR43550:SF3">
    <property type="entry name" value="3-KETODIHYDROSPHINGOSINE REDUCTASE"/>
    <property type="match status" value="1"/>
</dbReference>
<dbReference type="GO" id="GO:0047560">
    <property type="term" value="F:3-dehydrosphinganine reductase activity"/>
    <property type="evidence" value="ECO:0007669"/>
    <property type="project" value="TreeGrafter"/>
</dbReference>
<dbReference type="PANTHER" id="PTHR43550">
    <property type="entry name" value="3-KETODIHYDROSPHINGOSINE REDUCTASE"/>
    <property type="match status" value="1"/>
</dbReference>
<evidence type="ECO:0008006" key="5">
    <source>
        <dbReference type="Google" id="ProtNLM"/>
    </source>
</evidence>
<evidence type="ECO:0000256" key="1">
    <source>
        <dbReference type="RuleBase" id="RU000363"/>
    </source>
</evidence>
<keyword evidence="2" id="KW-0812">Transmembrane</keyword>
<name>A0A9W6ZR11_9STRA</name>
<dbReference type="Proteomes" id="UP001165082">
    <property type="component" value="Unassembled WGS sequence"/>
</dbReference>
<evidence type="ECO:0000256" key="2">
    <source>
        <dbReference type="SAM" id="Phobius"/>
    </source>
</evidence>
<proteinExistence type="inferred from homology"/>
<gene>
    <name evidence="3" type="ORF">TrRE_jg4945</name>
</gene>
<sequence>MFPDIPVPDAVSITLAVVIVSLDLAVTDDAGYKTVSAAVDKIVSDHGAPDVLFNCAGTSLARPISASAFSLYPWLASVNFYGTVAATKAFLPHMSKNGGGRVLVTSSGAGQIGLFGYTAYSASKFALRGFAESLAMEYNEEDNIFVSVAYPPNTDTPGFAEENKEKPKETRMMEDEAGLFQADVVARGVVEGVRRGKYSIYWGVEGWMLATVTGGMGPCDSTVDFLSQVLLASLLRFVGLFYLMDFRRIVKRVRRERK</sequence>
<dbReference type="PROSITE" id="PS00061">
    <property type="entry name" value="ADH_SHORT"/>
    <property type="match status" value="1"/>
</dbReference>
<protein>
    <recommendedName>
        <fullName evidence="5">3-ketodihydrosphingosine reductase</fullName>
    </recommendedName>
</protein>
<evidence type="ECO:0000313" key="3">
    <source>
        <dbReference type="EMBL" id="GMH58902.1"/>
    </source>
</evidence>
<dbReference type="SUPFAM" id="SSF51735">
    <property type="entry name" value="NAD(P)-binding Rossmann-fold domains"/>
    <property type="match status" value="1"/>
</dbReference>
<keyword evidence="2" id="KW-0472">Membrane</keyword>